<evidence type="ECO:0000313" key="15">
    <source>
        <dbReference type="Proteomes" id="UP000001941"/>
    </source>
</evidence>
<dbReference type="KEGG" id="mhu:Mhun_1030"/>
<feature type="binding site" evidence="11">
    <location>
        <position position="282"/>
    </location>
    <ligand>
        <name>shikimate</name>
        <dbReference type="ChEBI" id="CHEBI:36208"/>
    </ligand>
</feature>
<protein>
    <recommendedName>
        <fullName evidence="11">Shikimate dehydrogenase (NADP(+))</fullName>
        <shortName evidence="11">SDH</shortName>
        <ecNumber evidence="11">1.1.1.25</ecNumber>
    </recommendedName>
</protein>
<dbReference type="InterPro" id="IPR022893">
    <property type="entry name" value="Shikimate_DH_fam"/>
</dbReference>
<keyword evidence="2 11" id="KW-0028">Amino-acid biosynthesis</keyword>
<dbReference type="HOGENOM" id="CLU_598021_0_0_2"/>
<dbReference type="PROSITE" id="PS01128">
    <property type="entry name" value="SHIKIMATE_KINASE"/>
    <property type="match status" value="1"/>
</dbReference>
<dbReference type="PRINTS" id="PR01100">
    <property type="entry name" value="SHIKIMTKNASE"/>
</dbReference>
<dbReference type="GO" id="GO:0019632">
    <property type="term" value="P:shikimate metabolic process"/>
    <property type="evidence" value="ECO:0007669"/>
    <property type="project" value="InterPro"/>
</dbReference>
<dbReference type="HAMAP" id="MF_00222">
    <property type="entry name" value="Shikimate_DH_AroE"/>
    <property type="match status" value="1"/>
</dbReference>
<dbReference type="InterPro" id="IPR036291">
    <property type="entry name" value="NAD(P)-bd_dom_sf"/>
</dbReference>
<comment type="caution">
    <text evidence="11">Lacks conserved residue(s) required for the propagation of feature annotation.</text>
</comment>
<dbReference type="InParanoid" id="Q2FQ55"/>
<feature type="binding site" evidence="11">
    <location>
        <position position="424"/>
    </location>
    <ligand>
        <name>NADP(+)</name>
        <dbReference type="ChEBI" id="CHEBI:58349"/>
    </ligand>
</feature>
<dbReference type="Gene3D" id="3.40.50.300">
    <property type="entry name" value="P-loop containing nucleotide triphosphate hydrolases"/>
    <property type="match status" value="1"/>
</dbReference>
<evidence type="ECO:0000259" key="12">
    <source>
        <dbReference type="Pfam" id="PF01488"/>
    </source>
</evidence>
<feature type="binding site" evidence="11">
    <location>
        <position position="257"/>
    </location>
    <ligand>
        <name>shikimate</name>
        <dbReference type="ChEBI" id="CHEBI:36208"/>
    </ligand>
</feature>
<keyword evidence="15" id="KW-1185">Reference proteome</keyword>
<dbReference type="GO" id="GO:0050661">
    <property type="term" value="F:NADP binding"/>
    <property type="evidence" value="ECO:0007669"/>
    <property type="project" value="InterPro"/>
</dbReference>
<keyword evidence="8 11" id="KW-0560">Oxidoreductase</keyword>
<feature type="binding site" evidence="11">
    <location>
        <begin position="212"/>
        <end position="214"/>
    </location>
    <ligand>
        <name>shikimate</name>
        <dbReference type="ChEBI" id="CHEBI:36208"/>
    </ligand>
</feature>
<evidence type="ECO:0000256" key="3">
    <source>
        <dbReference type="ARBA" id="ARBA00022679"/>
    </source>
</evidence>
<feature type="domain" description="Quinate/shikimate 5-dehydrogenase/glutamyl-tRNA reductase" evidence="12">
    <location>
        <begin position="308"/>
        <end position="366"/>
    </location>
</feature>
<dbReference type="Pfam" id="PF08501">
    <property type="entry name" value="Shikimate_dh_N"/>
    <property type="match status" value="1"/>
</dbReference>
<feature type="active site" description="Proton acceptor" evidence="11">
    <location>
        <position position="261"/>
    </location>
</feature>
<dbReference type="GO" id="GO:0009073">
    <property type="term" value="P:aromatic amino acid family biosynthetic process"/>
    <property type="evidence" value="ECO:0007669"/>
    <property type="project" value="UniProtKB-KW"/>
</dbReference>
<dbReference type="CDD" id="cd00464">
    <property type="entry name" value="SK"/>
    <property type="match status" value="1"/>
</dbReference>
<feature type="domain" description="Shikimate dehydrogenase substrate binding N-terminal" evidence="13">
    <location>
        <begin position="204"/>
        <end position="284"/>
    </location>
</feature>
<gene>
    <name evidence="11" type="primary">aroE</name>
    <name evidence="14" type="ordered locus">Mhun_1030</name>
</gene>
<comment type="subunit">
    <text evidence="11">Homodimer.</text>
</comment>
<comment type="pathway">
    <text evidence="1">Metabolic intermediate biosynthesis; chorismate biosynthesis; chorismate from D-erythrose 4-phosphate and phosphoenolpyruvate: step 5/7.</text>
</comment>
<dbReference type="GO" id="GO:0004765">
    <property type="term" value="F:shikimate kinase activity"/>
    <property type="evidence" value="ECO:0007669"/>
    <property type="project" value="UniProtKB-EC"/>
</dbReference>
<keyword evidence="5" id="KW-0418">Kinase</keyword>
<evidence type="ECO:0000256" key="4">
    <source>
        <dbReference type="ARBA" id="ARBA00022741"/>
    </source>
</evidence>
<dbReference type="Gene3D" id="3.40.50.10860">
    <property type="entry name" value="Leucine Dehydrogenase, chain A, domain 1"/>
    <property type="match status" value="1"/>
</dbReference>
<comment type="catalytic activity">
    <reaction evidence="10">
        <text>shikimate + ATP = 3-phosphoshikimate + ADP + H(+)</text>
        <dbReference type="Rhea" id="RHEA:13121"/>
        <dbReference type="ChEBI" id="CHEBI:15378"/>
        <dbReference type="ChEBI" id="CHEBI:30616"/>
        <dbReference type="ChEBI" id="CHEBI:36208"/>
        <dbReference type="ChEBI" id="CHEBI:145989"/>
        <dbReference type="ChEBI" id="CHEBI:456216"/>
        <dbReference type="EC" id="2.7.1.71"/>
    </reaction>
</comment>
<comment type="pathway">
    <text evidence="11">Metabolic intermediate biosynthesis; chorismate biosynthesis; chorismate from D-erythrose 4-phosphate and phosphoenolpyruvate: step 4/7.</text>
</comment>
<dbReference type="PANTHER" id="PTHR21089:SF1">
    <property type="entry name" value="BIFUNCTIONAL 3-DEHYDROQUINATE DEHYDRATASE_SHIKIMATE DEHYDROGENASE, CHLOROPLASTIC"/>
    <property type="match status" value="1"/>
</dbReference>
<dbReference type="InterPro" id="IPR000623">
    <property type="entry name" value="Shikimate_kinase/TSH1"/>
</dbReference>
<dbReference type="EC" id="1.1.1.25" evidence="11"/>
<sequence length="454" mass="49601">MLIGYRGTGKSSIGKALSRMTGQGYLDTDQLIEDVTGKKISQIFESEGEAGFREIEQHVIARIPSDAGIISTGGGAVIRPVNVRMLRMNSLVILLNTSPEVIFNRIHKSDRPSLTGLSPREEIEQVLKERMPIYRSVADIVIDTTITTPEEAAKQILNLIENGICVPDKRKELFASVMKTAIPSGEKIHLKKISGDYDIFLYGILGYPCMHSKSPGIYNHLFADYGMPAHYTWFEHKDPGRFLSLLPGTGVRGLSVTIPHKETVIPYLDEIKHDAESIGAVNTILIQDDKKYGFNTDWKGIYRPLEGTHGDTAVILGAGGAAAAAVYAVSMRGFTPVILNRTPERAEHLARKSGAEIGTLADIGKYHPDLLINATPIGMGSDPHTPIPPSALEPGMKVFDLVYTPRDTPLLQAALASGCSVIPGTEMFIHQLAEQFRILTGIETPISRLREILA</sequence>
<comment type="function">
    <text evidence="11">Involved in the biosynthesis of the chorismate, which leads to the biosynthesis of aromatic amino acids. Catalyzes the reversible NADPH linked reduction of 3-dehydroshikimate (DHSA) to yield shikimate (SA).</text>
</comment>
<dbReference type="GO" id="GO:0008652">
    <property type="term" value="P:amino acid biosynthetic process"/>
    <property type="evidence" value="ECO:0007669"/>
    <property type="project" value="UniProtKB-KW"/>
</dbReference>
<dbReference type="InterPro" id="IPR046346">
    <property type="entry name" value="Aminoacid_DH-like_N_sf"/>
</dbReference>
<feature type="binding site" evidence="11">
    <location>
        <begin position="340"/>
        <end position="345"/>
    </location>
    <ligand>
        <name>NADP(+)</name>
        <dbReference type="ChEBI" id="CHEBI:58349"/>
    </ligand>
</feature>
<keyword evidence="6" id="KW-0067">ATP-binding</keyword>
<evidence type="ECO:0000313" key="14">
    <source>
        <dbReference type="EMBL" id="ABD40780.1"/>
    </source>
</evidence>
<dbReference type="InterPro" id="IPR027417">
    <property type="entry name" value="P-loop_NTPase"/>
</dbReference>
<dbReference type="InterPro" id="IPR011342">
    <property type="entry name" value="Shikimate_DH"/>
</dbReference>
<feature type="binding site" evidence="11">
    <location>
        <position position="431"/>
    </location>
    <ligand>
        <name>shikimate</name>
        <dbReference type="ChEBI" id="CHEBI:36208"/>
    </ligand>
</feature>
<evidence type="ECO:0000256" key="5">
    <source>
        <dbReference type="ARBA" id="ARBA00022777"/>
    </source>
</evidence>
<accession>Q2FQ55</accession>
<dbReference type="GO" id="GO:0005829">
    <property type="term" value="C:cytosol"/>
    <property type="evidence" value="ECO:0007669"/>
    <property type="project" value="TreeGrafter"/>
</dbReference>
<comment type="catalytic activity">
    <reaction evidence="11">
        <text>shikimate + NADP(+) = 3-dehydroshikimate + NADPH + H(+)</text>
        <dbReference type="Rhea" id="RHEA:17737"/>
        <dbReference type="ChEBI" id="CHEBI:15378"/>
        <dbReference type="ChEBI" id="CHEBI:16630"/>
        <dbReference type="ChEBI" id="CHEBI:36208"/>
        <dbReference type="ChEBI" id="CHEBI:57783"/>
        <dbReference type="ChEBI" id="CHEBI:58349"/>
        <dbReference type="EC" id="1.1.1.25"/>
    </reaction>
</comment>
<dbReference type="FunCoup" id="Q2FQ55">
    <property type="interactions" value="73"/>
</dbReference>
<evidence type="ECO:0000256" key="10">
    <source>
        <dbReference type="ARBA" id="ARBA00048567"/>
    </source>
</evidence>
<dbReference type="GO" id="GO:0005524">
    <property type="term" value="F:ATP binding"/>
    <property type="evidence" value="ECO:0007669"/>
    <property type="project" value="UniProtKB-KW"/>
</dbReference>
<feature type="binding site" evidence="11">
    <location>
        <position position="403"/>
    </location>
    <ligand>
        <name>shikimate</name>
        <dbReference type="ChEBI" id="CHEBI:36208"/>
    </ligand>
</feature>
<name>Q2FQ55_METHJ</name>
<dbReference type="InterPro" id="IPR031322">
    <property type="entry name" value="Shikimate/glucono_kinase"/>
</dbReference>
<dbReference type="Pfam" id="PF01202">
    <property type="entry name" value="SKI"/>
    <property type="match status" value="1"/>
</dbReference>
<dbReference type="SUPFAM" id="SSF53223">
    <property type="entry name" value="Aminoacid dehydrogenase-like, N-terminal domain"/>
    <property type="match status" value="1"/>
</dbReference>
<evidence type="ECO:0000256" key="2">
    <source>
        <dbReference type="ARBA" id="ARBA00022605"/>
    </source>
</evidence>
<dbReference type="NCBIfam" id="TIGR00507">
    <property type="entry name" value="aroE"/>
    <property type="match status" value="1"/>
</dbReference>
<dbReference type="Gene3D" id="3.40.50.720">
    <property type="entry name" value="NAD(P)-binding Rossmann-like Domain"/>
    <property type="match status" value="1"/>
</dbReference>
<evidence type="ECO:0000256" key="7">
    <source>
        <dbReference type="ARBA" id="ARBA00022857"/>
    </source>
</evidence>
<dbReference type="SUPFAM" id="SSF52540">
    <property type="entry name" value="P-loop containing nucleoside triphosphate hydrolases"/>
    <property type="match status" value="1"/>
</dbReference>
<evidence type="ECO:0000256" key="8">
    <source>
        <dbReference type="ARBA" id="ARBA00023002"/>
    </source>
</evidence>
<evidence type="ECO:0000259" key="13">
    <source>
        <dbReference type="Pfam" id="PF08501"/>
    </source>
</evidence>
<comment type="similarity">
    <text evidence="11">Belongs to the shikimate dehydrogenase family.</text>
</comment>
<feature type="binding site" evidence="11">
    <location>
        <begin position="317"/>
        <end position="321"/>
    </location>
    <ligand>
        <name>NADP(+)</name>
        <dbReference type="ChEBI" id="CHEBI:58349"/>
    </ligand>
</feature>
<dbReference type="InterPro" id="IPR006151">
    <property type="entry name" value="Shikm_DH/Glu-tRNA_Rdtase"/>
</dbReference>
<dbReference type="AlphaFoldDB" id="Q2FQ55"/>
<dbReference type="Pfam" id="PF01488">
    <property type="entry name" value="Shikimate_DH"/>
    <property type="match status" value="1"/>
</dbReference>
<proteinExistence type="inferred from homology"/>
<reference evidence="15" key="1">
    <citation type="journal article" date="2016" name="Stand. Genomic Sci.">
        <title>Complete genome sequence of Methanospirillum hungatei type strain JF1.</title>
        <authorList>
            <person name="Gunsalus R.P."/>
            <person name="Cook L.E."/>
            <person name="Crable B."/>
            <person name="Rohlin L."/>
            <person name="McDonald E."/>
            <person name="Mouttaki H."/>
            <person name="Sieber J.R."/>
            <person name="Poweleit N."/>
            <person name="Zhou H."/>
            <person name="Lapidus A.L."/>
            <person name="Daligault H.E."/>
            <person name="Land M."/>
            <person name="Gilna P."/>
            <person name="Ivanova N."/>
            <person name="Kyrpides N."/>
            <person name="Culley D.E."/>
            <person name="McInerney M.J."/>
        </authorList>
    </citation>
    <scope>NUCLEOTIDE SEQUENCE [LARGE SCALE GENOMIC DNA]</scope>
    <source>
        <strain evidence="15">ATCC 27890 / DSM 864 / NBRC 100397 / JF-1</strain>
    </source>
</reference>
<dbReference type="CDD" id="cd01065">
    <property type="entry name" value="NAD_bind_Shikimate_DH"/>
    <property type="match status" value="1"/>
</dbReference>
<keyword evidence="3" id="KW-0808">Transferase</keyword>
<dbReference type="Proteomes" id="UP000001941">
    <property type="component" value="Chromosome"/>
</dbReference>
<dbReference type="GO" id="GO:0004764">
    <property type="term" value="F:shikimate 3-dehydrogenase (NADP+) activity"/>
    <property type="evidence" value="ECO:0007669"/>
    <property type="project" value="UniProtKB-UniRule"/>
</dbReference>
<dbReference type="GO" id="GO:0009423">
    <property type="term" value="P:chorismate biosynthetic process"/>
    <property type="evidence" value="ECO:0007669"/>
    <property type="project" value="UniProtKB-UniRule"/>
</dbReference>
<dbReference type="eggNOG" id="arCOG01033">
    <property type="taxonomic scope" value="Archaea"/>
</dbReference>
<keyword evidence="7 11" id="KW-0521">NADP</keyword>
<dbReference type="HAMAP" id="MF_00109">
    <property type="entry name" value="Shikimate_kinase"/>
    <property type="match status" value="1"/>
</dbReference>
<dbReference type="InterPro" id="IPR013708">
    <property type="entry name" value="Shikimate_DH-bd_N"/>
</dbReference>
<evidence type="ECO:0000256" key="1">
    <source>
        <dbReference type="ARBA" id="ARBA00004842"/>
    </source>
</evidence>
<keyword evidence="9 11" id="KW-0057">Aromatic amino acid biosynthesis</keyword>
<dbReference type="EMBL" id="CP000254">
    <property type="protein sequence ID" value="ABD40780.1"/>
    <property type="molecule type" value="Genomic_DNA"/>
</dbReference>
<feature type="binding site" evidence="11">
    <location>
        <position position="401"/>
    </location>
    <ligand>
        <name>NADP(+)</name>
        <dbReference type="ChEBI" id="CHEBI:58349"/>
    </ligand>
</feature>
<evidence type="ECO:0000256" key="9">
    <source>
        <dbReference type="ARBA" id="ARBA00023141"/>
    </source>
</evidence>
<dbReference type="UniPathway" id="UPA00053">
    <property type="reaction ID" value="UER00087"/>
</dbReference>
<feature type="binding site" evidence="11">
    <location>
        <position position="297"/>
    </location>
    <ligand>
        <name>shikimate</name>
        <dbReference type="ChEBI" id="CHEBI:36208"/>
    </ligand>
</feature>
<keyword evidence="4" id="KW-0547">Nucleotide-binding</keyword>
<dbReference type="SUPFAM" id="SSF51735">
    <property type="entry name" value="NAD(P)-binding Rossmann-fold domains"/>
    <property type="match status" value="1"/>
</dbReference>
<dbReference type="EnsemblBacteria" id="ABD40780">
    <property type="protein sequence ID" value="ABD40780"/>
    <property type="gene ID" value="Mhun_1030"/>
</dbReference>
<dbReference type="PANTHER" id="PTHR21089">
    <property type="entry name" value="SHIKIMATE DEHYDROGENASE"/>
    <property type="match status" value="1"/>
</dbReference>
<evidence type="ECO:0000256" key="6">
    <source>
        <dbReference type="ARBA" id="ARBA00022840"/>
    </source>
</evidence>
<evidence type="ECO:0000256" key="11">
    <source>
        <dbReference type="HAMAP-Rule" id="MF_00222"/>
    </source>
</evidence>
<dbReference type="InterPro" id="IPR023000">
    <property type="entry name" value="Shikimate_kinase_CS"/>
</dbReference>
<dbReference type="STRING" id="323259.Mhun_1030"/>
<organism evidence="14 15">
    <name type="scientific">Methanospirillum hungatei JF-1 (strain ATCC 27890 / DSM 864 / NBRC 100397 / JF-1)</name>
    <dbReference type="NCBI Taxonomy" id="323259"/>
    <lineage>
        <taxon>Archaea</taxon>
        <taxon>Methanobacteriati</taxon>
        <taxon>Methanobacteriota</taxon>
        <taxon>Stenosarchaea group</taxon>
        <taxon>Methanomicrobia</taxon>
        <taxon>Methanomicrobiales</taxon>
        <taxon>Methanospirillaceae</taxon>
        <taxon>Methanospirillum</taxon>
    </lineage>
</organism>